<evidence type="ECO:0000259" key="1">
    <source>
        <dbReference type="Pfam" id="PF22560"/>
    </source>
</evidence>
<accession>A0ABT9HCF8</accession>
<reference evidence="2 3" key="1">
    <citation type="submission" date="2023-08" db="EMBL/GenBank/DDBJ databases">
        <title>genomic of DY56.</title>
        <authorList>
            <person name="Wang Y."/>
        </authorList>
    </citation>
    <scope>NUCLEOTIDE SEQUENCE [LARGE SCALE GENOMIC DNA]</scope>
    <source>
        <strain evidence="2 3">DY56-A-20</strain>
    </source>
</reference>
<keyword evidence="3" id="KW-1185">Reference proteome</keyword>
<dbReference type="Pfam" id="PF22560">
    <property type="entry name" value="GMT-wHTH"/>
    <property type="match status" value="1"/>
</dbReference>
<dbReference type="Proteomes" id="UP001235664">
    <property type="component" value="Unassembled WGS sequence"/>
</dbReference>
<dbReference type="RefSeq" id="WP_067505964.1">
    <property type="nucleotide sequence ID" value="NZ_JAVAIL010000009.1"/>
</dbReference>
<evidence type="ECO:0000313" key="3">
    <source>
        <dbReference type="Proteomes" id="UP001235664"/>
    </source>
</evidence>
<dbReference type="InterPro" id="IPR054339">
    <property type="entry name" value="GMT_wHTH"/>
</dbReference>
<evidence type="ECO:0000313" key="2">
    <source>
        <dbReference type="EMBL" id="MDP4540990.1"/>
    </source>
</evidence>
<feature type="domain" description="GMT-like wHTH" evidence="1">
    <location>
        <begin position="313"/>
        <end position="390"/>
    </location>
</feature>
<gene>
    <name evidence="2" type="ORF">Q9K01_15280</name>
</gene>
<dbReference type="InterPro" id="IPR031009">
    <property type="entry name" value="Tcm_partner"/>
</dbReference>
<organism evidence="2 3">
    <name type="scientific">Qipengyuania benthica</name>
    <dbReference type="NCBI Taxonomy" id="3067651"/>
    <lineage>
        <taxon>Bacteria</taxon>
        <taxon>Pseudomonadati</taxon>
        <taxon>Pseudomonadota</taxon>
        <taxon>Alphaproteobacteria</taxon>
        <taxon>Sphingomonadales</taxon>
        <taxon>Erythrobacteraceae</taxon>
        <taxon>Qipengyuania</taxon>
    </lineage>
</organism>
<protein>
    <submittedName>
        <fullName evidence="2">Three-Cys-motif partner protein TcmP</fullName>
    </submittedName>
</protein>
<dbReference type="EMBL" id="JAVAIL010000009">
    <property type="protein sequence ID" value="MDP4540990.1"/>
    <property type="molecule type" value="Genomic_DNA"/>
</dbReference>
<name>A0ABT9HCF8_9SPHN</name>
<comment type="caution">
    <text evidence="2">The sequence shown here is derived from an EMBL/GenBank/DDBJ whole genome shotgun (WGS) entry which is preliminary data.</text>
</comment>
<sequence length="421" mass="48478">MPTNHYNWEIGKPPPTIGQHSLAKHRIIDRYLREYVKICTATPVQEKLNLAVIDGFCGGGVYDFLGQRVPGSPLVLLNAITEMEDKLNGSRPKGFEIRTDFVFIDLDRRNTEFLRGEIEASPFADRLDKSIFIWTDDFNDRVHDAIATVKRLSTKGRSIWLLDQYGWSDVAFRSMRQILAELEKAEIFLTFSVDSLIDYMSEKRLEQRGYRDVELDPGFIREILAEKGEGDGWRTLIQNSLYSHLVEKTGAEFYSPFFIHSTEAHRSYWFLHLSRHREARNVIGTIHWEESTVSLHHGRAGLQALGFERDADPRQLDLPYGFDGAARERSISTLMEQIPRKISDAIDADLAPSLEMLFGHHCNDTPVTREIIEQVLLMLRDEKEIVIEDAIGKEKPRARSVAWTDRFVRARQRLLFSKLGT</sequence>
<proteinExistence type="predicted"/>
<dbReference type="NCBIfam" id="TIGR04474">
    <property type="entry name" value="tcm_partner"/>
    <property type="match status" value="1"/>
</dbReference>